<accession>A0A669R2F7</accession>
<proteinExistence type="predicted"/>
<name>A0A669R2F7_PHACC</name>
<sequence>TIMKTLTPHGANRQPSCIDHGLCSGVARPFSSFSSLSHSLNALCLLWRCRAGRAPLPPRSWGSPPTPSRWGRGCECARNEGPIRGFAGAPFIARLCVLLRCGGTPPSSPPALSLPLQKKRKCL</sequence>
<reference evidence="1" key="2">
    <citation type="submission" date="2025-09" db="UniProtKB">
        <authorList>
            <consortium name="Ensembl"/>
        </authorList>
    </citation>
    <scope>IDENTIFICATION</scope>
</reference>
<dbReference type="AlphaFoldDB" id="A0A669R2F7"/>
<organism evidence="1 2">
    <name type="scientific">Phasianus colchicus</name>
    <name type="common">Common pheasant</name>
    <dbReference type="NCBI Taxonomy" id="9054"/>
    <lineage>
        <taxon>Eukaryota</taxon>
        <taxon>Metazoa</taxon>
        <taxon>Chordata</taxon>
        <taxon>Craniata</taxon>
        <taxon>Vertebrata</taxon>
        <taxon>Euteleostomi</taxon>
        <taxon>Archelosauria</taxon>
        <taxon>Archosauria</taxon>
        <taxon>Dinosauria</taxon>
        <taxon>Saurischia</taxon>
        <taxon>Theropoda</taxon>
        <taxon>Coelurosauria</taxon>
        <taxon>Aves</taxon>
        <taxon>Neognathae</taxon>
        <taxon>Galloanserae</taxon>
        <taxon>Galliformes</taxon>
        <taxon>Phasianidae</taxon>
        <taxon>Phasianinae</taxon>
        <taxon>Phasianus</taxon>
    </lineage>
</organism>
<dbReference type="Proteomes" id="UP000472261">
    <property type="component" value="Unplaced"/>
</dbReference>
<reference evidence="1" key="1">
    <citation type="submission" date="2025-08" db="UniProtKB">
        <authorList>
            <consortium name="Ensembl"/>
        </authorList>
    </citation>
    <scope>IDENTIFICATION</scope>
</reference>
<evidence type="ECO:0000313" key="1">
    <source>
        <dbReference type="Ensembl" id="ENSPCLP00000021436.1"/>
    </source>
</evidence>
<protein>
    <submittedName>
        <fullName evidence="1">Uncharacterized protein</fullName>
    </submittedName>
</protein>
<evidence type="ECO:0000313" key="2">
    <source>
        <dbReference type="Proteomes" id="UP000472261"/>
    </source>
</evidence>
<dbReference type="Ensembl" id="ENSPCLT00000029651.1">
    <property type="protein sequence ID" value="ENSPCLP00000021436.1"/>
    <property type="gene ID" value="ENSPCLG00000018794.1"/>
</dbReference>
<keyword evidence="2" id="KW-1185">Reference proteome</keyword>